<dbReference type="AlphaFoldDB" id="A0AAD5L745"/>
<accession>A0AAD5L745</accession>
<keyword evidence="2" id="KW-1185">Reference proteome</keyword>
<gene>
    <name evidence="1" type="ORF">P43SY_004943</name>
</gene>
<protein>
    <submittedName>
        <fullName evidence="1">Uncharacterized protein</fullName>
    </submittedName>
</protein>
<evidence type="ECO:0000313" key="1">
    <source>
        <dbReference type="EMBL" id="KAJ0391743.1"/>
    </source>
</evidence>
<organism evidence="1 2">
    <name type="scientific">Pythium insidiosum</name>
    <name type="common">Pythiosis disease agent</name>
    <dbReference type="NCBI Taxonomy" id="114742"/>
    <lineage>
        <taxon>Eukaryota</taxon>
        <taxon>Sar</taxon>
        <taxon>Stramenopiles</taxon>
        <taxon>Oomycota</taxon>
        <taxon>Peronosporomycetes</taxon>
        <taxon>Pythiales</taxon>
        <taxon>Pythiaceae</taxon>
        <taxon>Pythium</taxon>
    </lineage>
</organism>
<dbReference type="Proteomes" id="UP001209570">
    <property type="component" value="Unassembled WGS sequence"/>
</dbReference>
<comment type="caution">
    <text evidence="1">The sequence shown here is derived from an EMBL/GenBank/DDBJ whole genome shotgun (WGS) entry which is preliminary data.</text>
</comment>
<name>A0AAD5L745_PYTIN</name>
<sequence length="78" mass="8990">MRWSSVATMVRRFVELEPAIGSLDHDPFVKLQLTSVMLDPAEVAQVRLLSEQLAQLDEVTHLYHFANRIDMNKKLLLL</sequence>
<dbReference type="EMBL" id="JAKCXM010000861">
    <property type="protein sequence ID" value="KAJ0391743.1"/>
    <property type="molecule type" value="Genomic_DNA"/>
</dbReference>
<proteinExistence type="predicted"/>
<reference evidence="1" key="1">
    <citation type="submission" date="2021-12" db="EMBL/GenBank/DDBJ databases">
        <title>Prjna785345.</title>
        <authorList>
            <person name="Rujirawat T."/>
            <person name="Krajaejun T."/>
        </authorList>
    </citation>
    <scope>NUCLEOTIDE SEQUENCE</scope>
    <source>
        <strain evidence="1">Pi057C3</strain>
    </source>
</reference>
<evidence type="ECO:0000313" key="2">
    <source>
        <dbReference type="Proteomes" id="UP001209570"/>
    </source>
</evidence>